<evidence type="ECO:0000256" key="5">
    <source>
        <dbReference type="ARBA" id="ARBA00023235"/>
    </source>
</evidence>
<dbReference type="EC" id="5.3.1.17" evidence="6"/>
<dbReference type="InterPro" id="IPR021120">
    <property type="entry name" value="KduI/IolB_isomerase"/>
</dbReference>
<dbReference type="EMBL" id="CP048222">
    <property type="protein sequence ID" value="QHT71854.1"/>
    <property type="molecule type" value="Genomic_DNA"/>
</dbReference>
<dbReference type="KEGG" id="rhoz:GXP67_01875"/>
<keyword evidence="4 6" id="KW-0862">Zinc</keyword>
<dbReference type="PANTHER" id="PTHR38461">
    <property type="entry name" value="4-DEOXY-L-THREO-5-HEXOSULOSE-URONATE KETOL-ISOMERASE"/>
    <property type="match status" value="1"/>
</dbReference>
<dbReference type="GO" id="GO:0045490">
    <property type="term" value="P:pectin catabolic process"/>
    <property type="evidence" value="ECO:0007669"/>
    <property type="project" value="UniProtKB-UniRule"/>
</dbReference>
<accession>A0A6C0GVL4</accession>
<feature type="binding site" evidence="6">
    <location>
        <position position="193"/>
    </location>
    <ligand>
        <name>Zn(2+)</name>
        <dbReference type="ChEBI" id="CHEBI:29105"/>
    </ligand>
</feature>
<comment type="similarity">
    <text evidence="2 6">Belongs to the KduI family.</text>
</comment>
<protein>
    <recommendedName>
        <fullName evidence="6">4-deoxy-L-threo-5-hexosulose-uronate ketol-isomerase</fullName>
        <ecNumber evidence="6">5.3.1.17</ecNumber>
    </recommendedName>
    <alternativeName>
        <fullName evidence="6">5-keto-4-deoxyuronate isomerase</fullName>
    </alternativeName>
    <alternativeName>
        <fullName evidence="6">DKI isomerase</fullName>
    </alternativeName>
</protein>
<comment type="catalytic activity">
    <reaction evidence="1 6">
        <text>5-dehydro-4-deoxy-D-glucuronate = 3-deoxy-D-glycero-2,5-hexodiulosonate</text>
        <dbReference type="Rhea" id="RHEA:23896"/>
        <dbReference type="ChEBI" id="CHEBI:17117"/>
        <dbReference type="ChEBI" id="CHEBI:29071"/>
        <dbReference type="EC" id="5.3.1.17"/>
    </reaction>
</comment>
<keyword evidence="8" id="KW-1185">Reference proteome</keyword>
<dbReference type="CDD" id="cd20294">
    <property type="entry name" value="cupin_KduI_N"/>
    <property type="match status" value="1"/>
</dbReference>
<dbReference type="Proteomes" id="UP000480178">
    <property type="component" value="Chromosome"/>
</dbReference>
<evidence type="ECO:0000256" key="3">
    <source>
        <dbReference type="ARBA" id="ARBA00022723"/>
    </source>
</evidence>
<dbReference type="Gene3D" id="2.60.120.10">
    <property type="entry name" value="Jelly Rolls"/>
    <property type="match status" value="1"/>
</dbReference>
<dbReference type="CDD" id="cd20491">
    <property type="entry name" value="cupin_KduI_C"/>
    <property type="match status" value="1"/>
</dbReference>
<evidence type="ECO:0000313" key="7">
    <source>
        <dbReference type="EMBL" id="QHT71854.1"/>
    </source>
</evidence>
<dbReference type="InterPro" id="IPR011051">
    <property type="entry name" value="RmlC_Cupin_sf"/>
</dbReference>
<organism evidence="7 8">
    <name type="scientific">Rhodocytophaga rosea</name>
    <dbReference type="NCBI Taxonomy" id="2704465"/>
    <lineage>
        <taxon>Bacteria</taxon>
        <taxon>Pseudomonadati</taxon>
        <taxon>Bacteroidota</taxon>
        <taxon>Cytophagia</taxon>
        <taxon>Cytophagales</taxon>
        <taxon>Rhodocytophagaceae</taxon>
        <taxon>Rhodocytophaga</taxon>
    </lineage>
</organism>
<dbReference type="InterPro" id="IPR027449">
    <property type="entry name" value="KduI_N"/>
</dbReference>
<evidence type="ECO:0000313" key="8">
    <source>
        <dbReference type="Proteomes" id="UP000480178"/>
    </source>
</evidence>
<feature type="binding site" evidence="6">
    <location>
        <position position="195"/>
    </location>
    <ligand>
        <name>Zn(2+)</name>
        <dbReference type="ChEBI" id="CHEBI:29105"/>
    </ligand>
</feature>
<dbReference type="GO" id="GO:0008270">
    <property type="term" value="F:zinc ion binding"/>
    <property type="evidence" value="ECO:0007669"/>
    <property type="project" value="UniProtKB-UniRule"/>
</dbReference>
<evidence type="ECO:0000256" key="6">
    <source>
        <dbReference type="HAMAP-Rule" id="MF_00687"/>
    </source>
</evidence>
<comment type="pathway">
    <text evidence="6">Glycan metabolism; pectin degradation; 2-dehydro-3-deoxy-D-gluconate from pectin: step 4/5.</text>
</comment>
<dbReference type="AlphaFoldDB" id="A0A6C0GVL4"/>
<dbReference type="PIRSF" id="PIRSF006625">
    <property type="entry name" value="KduI"/>
    <property type="match status" value="1"/>
</dbReference>
<sequence length="275" mass="31113">MQTRYASSPNEVTSFNTEQLRENFLIENIFTPDTLQFVYSHYDRVIIGGILPIGDISLPTYPELKADYFLERREIGIINVGGAGSIEVEGKQYILHKLDCLYIGKGNKQVVFKSEKAAEPARFFLLSAPAHQKYPTTLMTSSEASPVEMGETKTSNQRTIYKYIHGEGIKSCQLVMGLTVLKSGSVWNTMPAHIHDRRMEAYFYFDVPEEQRVFHLMGQPAQTRHLLVANHQAVISPPWSIHSGAGTSNYSFIWGMAGENYTFTDMDFVAIKDLR</sequence>
<comment type="cofactor">
    <cofactor evidence="6">
        <name>Zn(2+)</name>
        <dbReference type="ChEBI" id="CHEBI:29105"/>
    </cofactor>
    <text evidence="6">Binds 1 zinc ion per subunit.</text>
</comment>
<proteinExistence type="inferred from homology"/>
<dbReference type="HAMAP" id="MF_00687">
    <property type="entry name" value="KduI"/>
    <property type="match status" value="1"/>
</dbReference>
<dbReference type="InterPro" id="IPR014710">
    <property type="entry name" value="RmlC-like_jellyroll"/>
</dbReference>
<dbReference type="GO" id="GO:0019698">
    <property type="term" value="P:D-galacturonate catabolic process"/>
    <property type="evidence" value="ECO:0007669"/>
    <property type="project" value="TreeGrafter"/>
</dbReference>
<keyword evidence="3 6" id="KW-0479">Metal-binding</keyword>
<dbReference type="PANTHER" id="PTHR38461:SF1">
    <property type="entry name" value="4-DEOXY-L-THREO-5-HEXOSULOSE-URONATE KETOL-ISOMERASE"/>
    <property type="match status" value="1"/>
</dbReference>
<comment type="function">
    <text evidence="6">Catalyzes the isomerization of 5-dehydro-4-deoxy-D-glucuronate to 3-deoxy-D-glycero-2,5-hexodiulosonate.</text>
</comment>
<dbReference type="Gene3D" id="2.60.120.520">
    <property type="entry name" value="pectin degrading enzyme 5-keto 4- deoxyuronate isomerase, domain 1"/>
    <property type="match status" value="1"/>
</dbReference>
<feature type="binding site" evidence="6">
    <location>
        <position position="242"/>
    </location>
    <ligand>
        <name>Zn(2+)</name>
        <dbReference type="ChEBI" id="CHEBI:29105"/>
    </ligand>
</feature>
<evidence type="ECO:0000256" key="4">
    <source>
        <dbReference type="ARBA" id="ARBA00022833"/>
    </source>
</evidence>
<feature type="binding site" evidence="6">
    <location>
        <position position="200"/>
    </location>
    <ligand>
        <name>Zn(2+)</name>
        <dbReference type="ChEBI" id="CHEBI:29105"/>
    </ligand>
</feature>
<dbReference type="SUPFAM" id="SSF51182">
    <property type="entry name" value="RmlC-like cupins"/>
    <property type="match status" value="1"/>
</dbReference>
<keyword evidence="5 6" id="KW-0413">Isomerase</keyword>
<reference evidence="7 8" key="1">
    <citation type="submission" date="2020-01" db="EMBL/GenBank/DDBJ databases">
        <authorList>
            <person name="Kim M.K."/>
        </authorList>
    </citation>
    <scope>NUCLEOTIDE SEQUENCE [LARGE SCALE GENOMIC DNA]</scope>
    <source>
        <strain evidence="7 8">172606-1</strain>
    </source>
</reference>
<dbReference type="GO" id="GO:0008697">
    <property type="term" value="F:4-deoxy-L-threo-5-hexosulose-uronate ketol-isomerase activity"/>
    <property type="evidence" value="ECO:0007669"/>
    <property type="project" value="UniProtKB-UniRule"/>
</dbReference>
<dbReference type="Pfam" id="PF04962">
    <property type="entry name" value="KduI"/>
    <property type="match status" value="1"/>
</dbReference>
<dbReference type="GO" id="GO:0042840">
    <property type="term" value="P:D-glucuronate catabolic process"/>
    <property type="evidence" value="ECO:0007669"/>
    <property type="project" value="TreeGrafter"/>
</dbReference>
<evidence type="ECO:0000256" key="1">
    <source>
        <dbReference type="ARBA" id="ARBA00000552"/>
    </source>
</evidence>
<dbReference type="UniPathway" id="UPA00545">
    <property type="reaction ID" value="UER00826"/>
</dbReference>
<dbReference type="RefSeq" id="WP_162447769.1">
    <property type="nucleotide sequence ID" value="NZ_CP048222.1"/>
</dbReference>
<evidence type="ECO:0000256" key="2">
    <source>
        <dbReference type="ARBA" id="ARBA00008086"/>
    </source>
</evidence>
<dbReference type="NCBIfam" id="NF002091">
    <property type="entry name" value="PRK00924.1"/>
    <property type="match status" value="1"/>
</dbReference>
<gene>
    <name evidence="6 7" type="primary">kduI</name>
    <name evidence="7" type="ORF">GXP67_01875</name>
</gene>
<dbReference type="InterPro" id="IPR007045">
    <property type="entry name" value="KduI"/>
</dbReference>
<name>A0A6C0GVL4_9BACT</name>